<dbReference type="InterPro" id="IPR007487">
    <property type="entry name" value="ABC_transpt-TYRBP-like"/>
</dbReference>
<gene>
    <name evidence="2" type="ORF">VTAP4600_B0563</name>
</gene>
<accession>A0A2N8ZJT9</accession>
<dbReference type="OrthoDB" id="6211339at2"/>
<dbReference type="EMBL" id="LT960612">
    <property type="protein sequence ID" value="SON52174.1"/>
    <property type="molecule type" value="Genomic_DNA"/>
</dbReference>
<proteinExistence type="predicted"/>
<dbReference type="AlphaFoldDB" id="A0A2N8ZJT9"/>
<dbReference type="Proteomes" id="UP000235828">
    <property type="component" value="Chromosome B"/>
</dbReference>
<dbReference type="PANTHER" id="PTHR35271">
    <property type="entry name" value="ABC TRANSPORTER, SUBSTRATE-BINDING LIPOPROTEIN-RELATED"/>
    <property type="match status" value="1"/>
</dbReference>
<protein>
    <submittedName>
        <fullName evidence="2">Uncharacterized protein</fullName>
    </submittedName>
</protein>
<keyword evidence="3" id="KW-1185">Reference proteome</keyword>
<evidence type="ECO:0000256" key="1">
    <source>
        <dbReference type="SAM" id="SignalP"/>
    </source>
</evidence>
<dbReference type="Pfam" id="PF04392">
    <property type="entry name" value="ABC_sub_bind"/>
    <property type="match status" value="1"/>
</dbReference>
<dbReference type="RefSeq" id="WP_102524487.1">
    <property type="nucleotide sequence ID" value="NZ_LT960612.1"/>
</dbReference>
<keyword evidence="1" id="KW-0732">Signal</keyword>
<dbReference type="PANTHER" id="PTHR35271:SF1">
    <property type="entry name" value="ABC TRANSPORTER, SUBSTRATE-BINDING LIPOPROTEIN"/>
    <property type="match status" value="1"/>
</dbReference>
<evidence type="ECO:0000313" key="3">
    <source>
        <dbReference type="Proteomes" id="UP000235828"/>
    </source>
</evidence>
<sequence>MIKRTIYGLCLVVALLSCQLRAEWPSWLGQDLNQTSSWQVSSSEHSVAFLPVRETPSVWVLVSRKARSYDTAIATMLKVYKQELSATSFRVFLLPETPSALRLWLKQAERNASLIYVVGSKATVALHDVYAGGTLPVVSVNAKDPVLLGLTDNYRTRGNNFAYTSLNLPADITLSFLRRFNPELRQIGILYAKSNTSAYVTQYLPLKAQAEKSGITVFGFEVDENDPNGGLGEVMEQQMLAIKQADPQLEHSILWLTGSSSLLERMEEIYAYTEQAPLLTVVPDAVNGSANSALMSVGVGFENNAHQAALYGIQILRDGKSPSALPVGVLSPPDISISFKQADRLNAKLPFVLIEMASDIYAEDGEMIRAAGMSMEKTKP</sequence>
<feature type="chain" id="PRO_5014647151" evidence="1">
    <location>
        <begin position="23"/>
        <end position="380"/>
    </location>
</feature>
<reference evidence="2 3" key="1">
    <citation type="submission" date="2017-10" db="EMBL/GenBank/DDBJ databases">
        <authorList>
            <person name="Banno H."/>
            <person name="Chua N.-H."/>
        </authorList>
    </citation>
    <scope>NUCLEOTIDE SEQUENCE [LARGE SCALE GENOMIC DNA]</scope>
    <source>
        <strain evidence="2">Vibrio tapetis CECT4600</strain>
    </source>
</reference>
<organism evidence="2 3">
    <name type="scientific">Vibrio tapetis subsp. tapetis</name>
    <dbReference type="NCBI Taxonomy" id="1671868"/>
    <lineage>
        <taxon>Bacteria</taxon>
        <taxon>Pseudomonadati</taxon>
        <taxon>Pseudomonadota</taxon>
        <taxon>Gammaproteobacteria</taxon>
        <taxon>Vibrionales</taxon>
        <taxon>Vibrionaceae</taxon>
        <taxon>Vibrio</taxon>
    </lineage>
</organism>
<dbReference type="PROSITE" id="PS51257">
    <property type="entry name" value="PROKAR_LIPOPROTEIN"/>
    <property type="match status" value="1"/>
</dbReference>
<name>A0A2N8ZJT9_9VIBR</name>
<dbReference type="KEGG" id="vta:B0563"/>
<dbReference type="Gene3D" id="3.40.50.2300">
    <property type="match status" value="2"/>
</dbReference>
<evidence type="ECO:0000313" key="2">
    <source>
        <dbReference type="EMBL" id="SON52174.1"/>
    </source>
</evidence>
<feature type="signal peptide" evidence="1">
    <location>
        <begin position="1"/>
        <end position="22"/>
    </location>
</feature>